<proteinExistence type="predicted"/>
<evidence type="ECO:0000313" key="1">
    <source>
        <dbReference type="EMBL" id="GGZ07600.1"/>
    </source>
</evidence>
<keyword evidence="3" id="KW-1185">Reference proteome</keyword>
<reference evidence="1" key="3">
    <citation type="submission" date="2022-12" db="EMBL/GenBank/DDBJ databases">
        <authorList>
            <person name="Sun Q."/>
            <person name="Kim S."/>
        </authorList>
    </citation>
    <scope>NUCLEOTIDE SEQUENCE</scope>
    <source>
        <strain evidence="1">KCTC 12344</strain>
    </source>
</reference>
<sequence length="170" mass="19439">MTNPTQESGPQDWVALLHDKATRYDAVLMTITAQGQQQYLGTVERVYSRRFEGPEAYASGTLRFVGAPGTWGNQTLADGERALVFVRWLPHSGRYYQDHWHGHFTIVEVNGVACAVANWHLLRSTERTWGPEWLRNAAFLPDENKPWQVAIPFALLERHLIEELDRPGVR</sequence>
<dbReference type="EMBL" id="CP038026">
    <property type="protein sequence ID" value="QBQ36917.1"/>
    <property type="molecule type" value="Genomic_DNA"/>
</dbReference>
<dbReference type="AlphaFoldDB" id="A0A4P7BG00"/>
<reference evidence="1" key="1">
    <citation type="journal article" date="2014" name="Int. J. Syst. Evol. Microbiol.">
        <title>Complete genome sequence of Corynebacterium casei LMG S-19264T (=DSM 44701T), isolated from a smear-ripened cheese.</title>
        <authorList>
            <consortium name="US DOE Joint Genome Institute (JGI-PGF)"/>
            <person name="Walter F."/>
            <person name="Albersmeier A."/>
            <person name="Kalinowski J."/>
            <person name="Ruckert C."/>
        </authorList>
    </citation>
    <scope>NUCLEOTIDE SEQUENCE</scope>
    <source>
        <strain evidence="1">KCTC 12344</strain>
    </source>
</reference>
<accession>A0A4P7BG00</accession>
<protein>
    <submittedName>
        <fullName evidence="1">Uncharacterized protein</fullName>
    </submittedName>
</protein>
<dbReference type="EMBL" id="BMWW01000011">
    <property type="protein sequence ID" value="GGZ07600.1"/>
    <property type="molecule type" value="Genomic_DNA"/>
</dbReference>
<evidence type="ECO:0000313" key="2">
    <source>
        <dbReference type="EMBL" id="QBQ36917.1"/>
    </source>
</evidence>
<gene>
    <name evidence="2" type="ORF">E1742_12630</name>
    <name evidence="1" type="ORF">GCM10007388_46360</name>
</gene>
<evidence type="ECO:0000313" key="4">
    <source>
        <dbReference type="Proteomes" id="UP000619512"/>
    </source>
</evidence>
<dbReference type="OrthoDB" id="7019498at2"/>
<evidence type="ECO:0000313" key="3">
    <source>
        <dbReference type="Proteomes" id="UP000294359"/>
    </source>
</evidence>
<dbReference type="Proteomes" id="UP000619512">
    <property type="component" value="Unassembled WGS sequence"/>
</dbReference>
<dbReference type="Proteomes" id="UP000294359">
    <property type="component" value="Chromosome"/>
</dbReference>
<dbReference type="RefSeq" id="WP_134385285.1">
    <property type="nucleotide sequence ID" value="NZ_BMWW01000011.1"/>
</dbReference>
<name>A0A4P7BG00_9BURK</name>
<reference evidence="2 3" key="2">
    <citation type="submission" date="2019-03" db="EMBL/GenBank/DDBJ databases">
        <title>Draft Genome Sequences of Six Type Strains of the Genus Massilia.</title>
        <authorList>
            <person name="Miess H."/>
            <person name="Frediansyhah A."/>
            <person name="Gross H."/>
        </authorList>
    </citation>
    <scope>NUCLEOTIDE SEQUENCE [LARGE SCALE GENOMIC DNA]</scope>
    <source>
        <strain evidence="2 3">DSM 17505</strain>
    </source>
</reference>
<organism evidence="1 4">
    <name type="scientific">Pseudoduganella plicata</name>
    <dbReference type="NCBI Taxonomy" id="321984"/>
    <lineage>
        <taxon>Bacteria</taxon>
        <taxon>Pseudomonadati</taxon>
        <taxon>Pseudomonadota</taxon>
        <taxon>Betaproteobacteria</taxon>
        <taxon>Burkholderiales</taxon>
        <taxon>Oxalobacteraceae</taxon>
        <taxon>Telluria group</taxon>
        <taxon>Pseudoduganella</taxon>
    </lineage>
</organism>